<dbReference type="Proteomes" id="UP000004507">
    <property type="component" value="Unassembled WGS sequence"/>
</dbReference>
<comment type="caution">
    <text evidence="1">The sequence shown here is derived from an EMBL/GenBank/DDBJ whole genome shotgun (WGS) entry which is preliminary data.</text>
</comment>
<dbReference type="Gene3D" id="3.40.50.1000">
    <property type="entry name" value="HAD superfamily/HAD-like"/>
    <property type="match status" value="1"/>
</dbReference>
<evidence type="ECO:0000313" key="1">
    <source>
        <dbReference type="EMBL" id="EAQ06424.1"/>
    </source>
</evidence>
<sequence length="313" mass="34793">MIARQLVVFCDLDGTLVLDNSFHVFLASAWSLSGAGGRLNLFARVAPRALGRVGGGHAGMKRRALDWYWQQEPPLRQAIVERTVRRLSYTLSQPVISLLRDTARQGARIVLATAAPDVYTGHMQVLVGAESCLATPGRPGPGWQELLGEAKARACQTWLKDNTNSDGGHDVIVVTDHPDDLPLLRLADKAVLQGSPRVLDMLEGAIRAQPDGARTEVARIDVLSAQAPGGGYWLWFDDRPEGPLDYWELKTILSKHRHAHLYAGDGRWQWIGPAQPFSAAVRRRDCPSPPSSRMRLAIHFRRRLLRDWLGIYH</sequence>
<name>A3V6A0_9RHOB</name>
<accession>A3V6A0</accession>
<dbReference type="EMBL" id="AAMS01000005">
    <property type="protein sequence ID" value="EAQ06424.1"/>
    <property type="molecule type" value="Genomic_DNA"/>
</dbReference>
<dbReference type="HOGENOM" id="CLU_887958_0_0_5"/>
<gene>
    <name evidence="1" type="ORF">SKA53_05033</name>
</gene>
<dbReference type="Pfam" id="PF12710">
    <property type="entry name" value="HAD"/>
    <property type="match status" value="1"/>
</dbReference>
<keyword evidence="2" id="KW-1185">Reference proteome</keyword>
<evidence type="ECO:0000313" key="2">
    <source>
        <dbReference type="Proteomes" id="UP000004507"/>
    </source>
</evidence>
<dbReference type="InterPro" id="IPR023214">
    <property type="entry name" value="HAD_sf"/>
</dbReference>
<proteinExistence type="predicted"/>
<reference evidence="1 2" key="1">
    <citation type="submission" date="2006-01" db="EMBL/GenBank/DDBJ databases">
        <authorList>
            <person name="Hagstrom A."/>
            <person name="Ferriera S."/>
            <person name="Johnson J."/>
            <person name="Kravitz S."/>
            <person name="Halpern A."/>
            <person name="Remington K."/>
            <person name="Beeson K."/>
            <person name="Tran B."/>
            <person name="Rogers Y.-H."/>
            <person name="Friedman R."/>
            <person name="Venter J.C."/>
        </authorList>
    </citation>
    <scope>NUCLEOTIDE SEQUENCE [LARGE SCALE GENOMIC DNA]</scope>
    <source>
        <strain evidence="1 2">SKA53</strain>
    </source>
</reference>
<organism evidence="1 2">
    <name type="scientific">Yoonia vestfoldensis SKA53</name>
    <dbReference type="NCBI Taxonomy" id="314232"/>
    <lineage>
        <taxon>Bacteria</taxon>
        <taxon>Pseudomonadati</taxon>
        <taxon>Pseudomonadota</taxon>
        <taxon>Alphaproteobacteria</taxon>
        <taxon>Rhodobacterales</taxon>
        <taxon>Paracoccaceae</taxon>
        <taxon>Yoonia</taxon>
    </lineage>
</organism>
<dbReference type="SUPFAM" id="SSF56784">
    <property type="entry name" value="HAD-like"/>
    <property type="match status" value="1"/>
</dbReference>
<dbReference type="InterPro" id="IPR036412">
    <property type="entry name" value="HAD-like_sf"/>
</dbReference>
<protein>
    <submittedName>
        <fullName evidence="1">Uncharacterized protein</fullName>
    </submittedName>
</protein>
<dbReference type="RefSeq" id="WP_007204962.1">
    <property type="nucleotide sequence ID" value="NZ_CH672414.1"/>
</dbReference>
<dbReference type="Gene3D" id="1.20.1440.100">
    <property type="entry name" value="SG protein - dephosphorylation function"/>
    <property type="match status" value="1"/>
</dbReference>
<dbReference type="STRING" id="314232.SKA53_05033"/>
<dbReference type="AlphaFoldDB" id="A3V6A0"/>